<protein>
    <submittedName>
        <fullName evidence="2">Uncharacterized protein</fullName>
    </submittedName>
</protein>
<evidence type="ECO:0000313" key="2">
    <source>
        <dbReference type="EMBL" id="MBX40092.1"/>
    </source>
</evidence>
<name>A0A2P2NCC7_RHIMU</name>
<sequence length="21" mass="2253">MISGSHSRTSRCTLTDVSSKV</sequence>
<accession>A0A2P2NCC7</accession>
<evidence type="ECO:0000256" key="1">
    <source>
        <dbReference type="SAM" id="MobiDB-lite"/>
    </source>
</evidence>
<proteinExistence type="predicted"/>
<reference evidence="2" key="1">
    <citation type="submission" date="2018-02" db="EMBL/GenBank/DDBJ databases">
        <title>Rhizophora mucronata_Transcriptome.</title>
        <authorList>
            <person name="Meera S.P."/>
            <person name="Sreeshan A."/>
            <person name="Augustine A."/>
        </authorList>
    </citation>
    <scope>NUCLEOTIDE SEQUENCE</scope>
    <source>
        <tissue evidence="2">Leaf</tissue>
    </source>
</reference>
<dbReference type="EMBL" id="GGEC01059608">
    <property type="protein sequence ID" value="MBX40092.1"/>
    <property type="molecule type" value="Transcribed_RNA"/>
</dbReference>
<dbReference type="AlphaFoldDB" id="A0A2P2NCC7"/>
<organism evidence="2">
    <name type="scientific">Rhizophora mucronata</name>
    <name type="common">Asiatic mangrove</name>
    <dbReference type="NCBI Taxonomy" id="61149"/>
    <lineage>
        <taxon>Eukaryota</taxon>
        <taxon>Viridiplantae</taxon>
        <taxon>Streptophyta</taxon>
        <taxon>Embryophyta</taxon>
        <taxon>Tracheophyta</taxon>
        <taxon>Spermatophyta</taxon>
        <taxon>Magnoliopsida</taxon>
        <taxon>eudicotyledons</taxon>
        <taxon>Gunneridae</taxon>
        <taxon>Pentapetalae</taxon>
        <taxon>rosids</taxon>
        <taxon>fabids</taxon>
        <taxon>Malpighiales</taxon>
        <taxon>Rhizophoraceae</taxon>
        <taxon>Rhizophora</taxon>
    </lineage>
</organism>
<feature type="region of interest" description="Disordered" evidence="1">
    <location>
        <begin position="1"/>
        <end position="21"/>
    </location>
</feature>